<protein>
    <submittedName>
        <fullName evidence="5">Restriction endonuclease subunit S</fullName>
    </submittedName>
</protein>
<evidence type="ECO:0000256" key="3">
    <source>
        <dbReference type="ARBA" id="ARBA00023125"/>
    </source>
</evidence>
<keyword evidence="5" id="KW-0255">Endonuclease</keyword>
<proteinExistence type="inferred from homology"/>
<dbReference type="Gene3D" id="3.90.220.20">
    <property type="entry name" value="DNA methylase specificity domains"/>
    <property type="match status" value="2"/>
</dbReference>
<dbReference type="Pfam" id="PF01420">
    <property type="entry name" value="Methylase_S"/>
    <property type="match status" value="1"/>
</dbReference>
<dbReference type="InterPro" id="IPR000055">
    <property type="entry name" value="Restrct_endonuc_typeI_TRD"/>
</dbReference>
<dbReference type="SUPFAM" id="SSF116734">
    <property type="entry name" value="DNA methylase specificity domain"/>
    <property type="match status" value="2"/>
</dbReference>
<accession>A7Z274</accession>
<dbReference type="PANTHER" id="PTHR30408">
    <property type="entry name" value="TYPE-1 RESTRICTION ENZYME ECOKI SPECIFICITY PROTEIN"/>
    <property type="match status" value="1"/>
</dbReference>
<dbReference type="GO" id="GO:0003677">
    <property type="term" value="F:DNA binding"/>
    <property type="evidence" value="ECO:0007669"/>
    <property type="project" value="UniProtKB-KW"/>
</dbReference>
<feature type="domain" description="Type I restriction modification DNA specificity" evidence="4">
    <location>
        <begin position="215"/>
        <end position="385"/>
    </location>
</feature>
<keyword evidence="5" id="KW-0378">Hydrolase</keyword>
<dbReference type="InterPro" id="IPR052021">
    <property type="entry name" value="Type-I_RS_S_subunit"/>
</dbReference>
<evidence type="ECO:0000256" key="2">
    <source>
        <dbReference type="ARBA" id="ARBA00022747"/>
    </source>
</evidence>
<evidence type="ECO:0000313" key="5">
    <source>
        <dbReference type="EMBL" id="ABS73100.1"/>
    </source>
</evidence>
<dbReference type="KEGG" id="bay:RBAM_007150"/>
<dbReference type="RefSeq" id="WP_012117014.1">
    <property type="nucleotide sequence ID" value="NC_009725.2"/>
</dbReference>
<dbReference type="InterPro" id="IPR044946">
    <property type="entry name" value="Restrct_endonuc_typeI_TRD_sf"/>
</dbReference>
<organism evidence="5 6">
    <name type="scientific">Bacillus velezensis (strain DSM 23117 / BGSC 10A6 / LMG 26770 / FZB42)</name>
    <name type="common">Bacillus amyloliquefaciens subsp. plantarum</name>
    <dbReference type="NCBI Taxonomy" id="326423"/>
    <lineage>
        <taxon>Bacteria</taxon>
        <taxon>Bacillati</taxon>
        <taxon>Bacillota</taxon>
        <taxon>Bacilli</taxon>
        <taxon>Bacillales</taxon>
        <taxon>Bacillaceae</taxon>
        <taxon>Bacillus</taxon>
        <taxon>Bacillus amyloliquefaciens group</taxon>
    </lineage>
</organism>
<dbReference type="CDD" id="cd17243">
    <property type="entry name" value="RMtype1_S_AchA6I-TRD2-CR2_like"/>
    <property type="match status" value="1"/>
</dbReference>
<dbReference type="HOGENOM" id="CLU_021095_2_0_9"/>
<name>A7Z274_BACVZ</name>
<evidence type="ECO:0000256" key="1">
    <source>
        <dbReference type="ARBA" id="ARBA00010923"/>
    </source>
</evidence>
<comment type="similarity">
    <text evidence="1">Belongs to the type-I restriction system S methylase family.</text>
</comment>
<keyword evidence="6" id="KW-1185">Reference proteome</keyword>
<dbReference type="PANTHER" id="PTHR30408:SF13">
    <property type="entry name" value="TYPE I RESTRICTION ENZYME HINDI SPECIFICITY SUBUNIT"/>
    <property type="match status" value="1"/>
</dbReference>
<dbReference type="AlphaFoldDB" id="A7Z274"/>
<evidence type="ECO:0000259" key="4">
    <source>
        <dbReference type="Pfam" id="PF01420"/>
    </source>
</evidence>
<dbReference type="GO" id="GO:0004519">
    <property type="term" value="F:endonuclease activity"/>
    <property type="evidence" value="ECO:0007669"/>
    <property type="project" value="UniProtKB-KW"/>
</dbReference>
<gene>
    <name evidence="5" type="ordered locus">RBAM_007150</name>
</gene>
<dbReference type="Proteomes" id="UP000001120">
    <property type="component" value="Chromosome"/>
</dbReference>
<keyword evidence="2" id="KW-0680">Restriction system</keyword>
<dbReference type="GeneID" id="93079850"/>
<dbReference type="REBASE" id="15948">
    <property type="entry name" value="S.Bam42ORF7140P"/>
</dbReference>
<sequence length="408" mass="46236">MKSNYKRIGDCIRLVDERNVNLNVTTLLGLSITKEFIPSVANTIGTDFKNYKIIRKKQFACSTMQVRRDKKMPVALLQDYDEAIISAAYPVFEVVDTEMILPEYLMMWFSRSEFDREACFYAIGGVRGSIEWEDFCNMQLPVPSIDEQKEIINKHKILLDRIKVNNLFIQKLEETVQTIYKQWFIDFEFPNQLGNPYKSSGGKMKFNPILNTEIPKGWEVKSFTDVVKVGGGGTPDTTIDTYWNGGIPFFTPGDVSESYYCLETEKSVSKLGLRNSSTKLYPKNTVFVTARGTVGAIALAGTEMTMNQSCYALMGDNQYYIHQLTIATIRSLKKQASGAVFNALIVKDFAEQNVVHPPKDIENSFQNIVRGLYNAIYLKVELNKLLSSTVKLLLSKLATTRGKNIEIL</sequence>
<reference evidence="5 6" key="1">
    <citation type="journal article" date="2007" name="Nat. Biotechnol.">
        <title>Comparative analysis of the complete genome sequence of the plant growth-promoting bacterium Bacillus amyloliquefaciens FZB42.</title>
        <authorList>
            <person name="Chen X.H."/>
            <person name="Koumoutsi A."/>
            <person name="Scholz R."/>
            <person name="Eisenreich A."/>
            <person name="Schneider K."/>
            <person name="Heinemeyer I."/>
            <person name="Morgenstern B."/>
            <person name="Voss B."/>
            <person name="Hess W.R."/>
            <person name="Reva O."/>
            <person name="Junge H."/>
            <person name="Voigt B."/>
            <person name="Jungblut P.R."/>
            <person name="Vater J."/>
            <person name="Sussmuth R."/>
            <person name="Liesegang H."/>
            <person name="Strittmatter A."/>
            <person name="Gottschalk G."/>
            <person name="Borriss R."/>
        </authorList>
    </citation>
    <scope>NUCLEOTIDE SEQUENCE [LARGE SCALE GENOMIC DNA]</scope>
    <source>
        <strain evidence="6">DSM 23117 / BGSC 10A6 / LMG 26770 / FZB42</strain>
    </source>
</reference>
<keyword evidence="3" id="KW-0238">DNA-binding</keyword>
<dbReference type="GO" id="GO:0009307">
    <property type="term" value="P:DNA restriction-modification system"/>
    <property type="evidence" value="ECO:0007669"/>
    <property type="project" value="UniProtKB-KW"/>
</dbReference>
<evidence type="ECO:0000313" key="6">
    <source>
        <dbReference type="Proteomes" id="UP000001120"/>
    </source>
</evidence>
<keyword evidence="5" id="KW-0540">Nuclease</keyword>
<dbReference type="EMBL" id="CP000560">
    <property type="protein sequence ID" value="ABS73100.1"/>
    <property type="molecule type" value="Genomic_DNA"/>
</dbReference>